<evidence type="ECO:0000259" key="2">
    <source>
        <dbReference type="Pfam" id="PF07995"/>
    </source>
</evidence>
<reference evidence="3 4" key="1">
    <citation type="submission" date="2016-10" db="EMBL/GenBank/DDBJ databases">
        <authorList>
            <person name="de Groot N.N."/>
        </authorList>
    </citation>
    <scope>NUCLEOTIDE SEQUENCE [LARGE SCALE GENOMIC DNA]</scope>
    <source>
        <strain evidence="3 4">DSM 25186</strain>
    </source>
</reference>
<protein>
    <submittedName>
        <fullName evidence="3">Por secretion system C-terminal sorting domain-containing protein</fullName>
    </submittedName>
</protein>
<dbReference type="PANTHER" id="PTHR19328:SF75">
    <property type="entry name" value="ALDOSE SUGAR DEHYDROGENASE YLII"/>
    <property type="match status" value="1"/>
</dbReference>
<evidence type="ECO:0000313" key="4">
    <source>
        <dbReference type="Proteomes" id="UP000198510"/>
    </source>
</evidence>
<organism evidence="3 4">
    <name type="scientific">Catalinimonas alkaloidigena</name>
    <dbReference type="NCBI Taxonomy" id="1075417"/>
    <lineage>
        <taxon>Bacteria</taxon>
        <taxon>Pseudomonadati</taxon>
        <taxon>Bacteroidota</taxon>
        <taxon>Cytophagia</taxon>
        <taxon>Cytophagales</taxon>
        <taxon>Catalimonadaceae</taxon>
        <taxon>Catalinimonas</taxon>
    </lineage>
</organism>
<sequence length="471" mass="51531">MYRLFLLLLVLGCTPHAQAQYELRDAFPELTFDLPVDIVAVPGEEDRLAVVEKPGRIVVFANDAATSATQTLLDITPQVNSSPNEAGLLGLAFHPDFATNGYFYVNYTTGNLATRISRFQAGAEGTAAASSETILITFPQPFENHNAGCLRFGPDSYLYIATGDGGSGGDPQNNGQNRKSILGKMLRIDVNQTEGERPYAIPADNPYAGNNEGFLPEIYAYGLRNPWKFYPDPETGTLWVADVGQNKIEEIDRVEKGGNYGWRLMEASACYNPSTCDTAGLNLRLPVWEYSHDQGDVSITGGMVYRGQAAPSLQGKYIYGDYVSGRIWSLDAVAVSDTSPFLLKMNGNISTFGLDAAGELYVANYRQGKLYQLVEVTPTPSRSSMTPLDFSVQPNPGGAAFQFTINTQATDKATLQLFDHQGRHVDTLFRNERVTPGTRQVDYAARHLPSGVYIAQLTTSSGLQTLRLVRQ</sequence>
<keyword evidence="4" id="KW-1185">Reference proteome</keyword>
<dbReference type="Gene3D" id="2.120.10.30">
    <property type="entry name" value="TolB, C-terminal domain"/>
    <property type="match status" value="1"/>
</dbReference>
<dbReference type="NCBIfam" id="TIGR04183">
    <property type="entry name" value="Por_Secre_tail"/>
    <property type="match status" value="1"/>
</dbReference>
<dbReference type="RefSeq" id="WP_089681632.1">
    <property type="nucleotide sequence ID" value="NZ_FNFO01000003.1"/>
</dbReference>
<dbReference type="OrthoDB" id="9770043at2"/>
<gene>
    <name evidence="3" type="ORF">SAMN05421823_103640</name>
</gene>
<dbReference type="PANTHER" id="PTHR19328">
    <property type="entry name" value="HEDGEHOG-INTERACTING PROTEIN"/>
    <property type="match status" value="1"/>
</dbReference>
<name>A0A1G9F0N9_9BACT</name>
<accession>A0A1G9F0N9</accession>
<dbReference type="EMBL" id="FNFO01000003">
    <property type="protein sequence ID" value="SDK82016.1"/>
    <property type="molecule type" value="Genomic_DNA"/>
</dbReference>
<keyword evidence="1" id="KW-0732">Signal</keyword>
<feature type="chain" id="PRO_5011449931" evidence="1">
    <location>
        <begin position="20"/>
        <end position="471"/>
    </location>
</feature>
<feature type="domain" description="Glucose/Sorbosone dehydrogenase" evidence="2">
    <location>
        <begin position="34"/>
        <end position="371"/>
    </location>
</feature>
<dbReference type="Proteomes" id="UP000198510">
    <property type="component" value="Unassembled WGS sequence"/>
</dbReference>
<dbReference type="InterPro" id="IPR011042">
    <property type="entry name" value="6-blade_b-propeller_TolB-like"/>
</dbReference>
<dbReference type="Pfam" id="PF07995">
    <property type="entry name" value="GSDH"/>
    <property type="match status" value="1"/>
</dbReference>
<proteinExistence type="predicted"/>
<feature type="signal peptide" evidence="1">
    <location>
        <begin position="1"/>
        <end position="19"/>
    </location>
</feature>
<dbReference type="SUPFAM" id="SSF50952">
    <property type="entry name" value="Soluble quinoprotein glucose dehydrogenase"/>
    <property type="match status" value="1"/>
</dbReference>
<dbReference type="InterPro" id="IPR012938">
    <property type="entry name" value="Glc/Sorbosone_DH"/>
</dbReference>
<dbReference type="InterPro" id="IPR011041">
    <property type="entry name" value="Quinoprot_gluc/sorb_DH_b-prop"/>
</dbReference>
<dbReference type="InterPro" id="IPR026444">
    <property type="entry name" value="Secre_tail"/>
</dbReference>
<evidence type="ECO:0000256" key="1">
    <source>
        <dbReference type="SAM" id="SignalP"/>
    </source>
</evidence>
<dbReference type="AlphaFoldDB" id="A0A1G9F0N9"/>
<evidence type="ECO:0000313" key="3">
    <source>
        <dbReference type="EMBL" id="SDK82016.1"/>
    </source>
</evidence>
<dbReference type="STRING" id="1075417.SAMN05421823_103640"/>